<evidence type="ECO:0000256" key="1">
    <source>
        <dbReference type="SAM" id="SignalP"/>
    </source>
</evidence>
<gene>
    <name evidence="2" type="ORF">DB30_02969</name>
</gene>
<name>A0A0C1ZJR9_9BACT</name>
<accession>A0A0C1ZJR9</accession>
<evidence type="ECO:0000313" key="2">
    <source>
        <dbReference type="EMBL" id="KIG17694.1"/>
    </source>
</evidence>
<protein>
    <submittedName>
        <fullName evidence="2">Keratin associated protein</fullName>
    </submittedName>
</protein>
<sequence>MNMRNTFSFLSGAAALAVITLFSPDANAGRLDACGDIFVEAGANCEVLVEGGCLAECEPVAFTASCAAEGSLTCQGSCNIDADVECTASCQGSCEAECEIDPATFDCKASCESNCSADCSASCASDSNSAECQASCKATCGAECDASCTIEPGQADCMAQCQGCCGGECRAQVNMDCQIGCQSDLYVECKADLQGGCEVQCESPEGAIFCDGQFVDVGNVQSCANALRDLLDIEVEFEAEASASVSCAVTDEPARGGAALMGFGLLCLAGLGRGRRRS</sequence>
<dbReference type="EMBL" id="JMCC02000021">
    <property type="protein sequence ID" value="KIG17694.1"/>
    <property type="molecule type" value="Genomic_DNA"/>
</dbReference>
<organism evidence="2 3">
    <name type="scientific">Enhygromyxa salina</name>
    <dbReference type="NCBI Taxonomy" id="215803"/>
    <lineage>
        <taxon>Bacteria</taxon>
        <taxon>Pseudomonadati</taxon>
        <taxon>Myxococcota</taxon>
        <taxon>Polyangia</taxon>
        <taxon>Nannocystales</taxon>
        <taxon>Nannocystaceae</taxon>
        <taxon>Enhygromyxa</taxon>
    </lineage>
</organism>
<dbReference type="AlphaFoldDB" id="A0A0C1ZJR9"/>
<comment type="caution">
    <text evidence="2">The sequence shown here is derived from an EMBL/GenBank/DDBJ whole genome shotgun (WGS) entry which is preliminary data.</text>
</comment>
<reference evidence="2 3" key="1">
    <citation type="submission" date="2014-12" db="EMBL/GenBank/DDBJ databases">
        <title>Genome assembly of Enhygromyxa salina DSM 15201.</title>
        <authorList>
            <person name="Sharma G."/>
            <person name="Subramanian S."/>
        </authorList>
    </citation>
    <scope>NUCLEOTIDE SEQUENCE [LARGE SCALE GENOMIC DNA]</scope>
    <source>
        <strain evidence="2 3">DSM 15201</strain>
    </source>
</reference>
<evidence type="ECO:0000313" key="3">
    <source>
        <dbReference type="Proteomes" id="UP000031599"/>
    </source>
</evidence>
<keyword evidence="2" id="KW-0416">Keratin</keyword>
<dbReference type="Proteomes" id="UP000031599">
    <property type="component" value="Unassembled WGS sequence"/>
</dbReference>
<feature type="signal peptide" evidence="1">
    <location>
        <begin position="1"/>
        <end position="28"/>
    </location>
</feature>
<feature type="chain" id="PRO_5002161730" evidence="1">
    <location>
        <begin position="29"/>
        <end position="278"/>
    </location>
</feature>
<proteinExistence type="predicted"/>
<dbReference type="GO" id="GO:0005882">
    <property type="term" value="C:intermediate filament"/>
    <property type="evidence" value="ECO:0007669"/>
    <property type="project" value="UniProtKB-KW"/>
</dbReference>
<keyword evidence="1" id="KW-0732">Signal</keyword>